<evidence type="ECO:0000256" key="1">
    <source>
        <dbReference type="ARBA" id="ARBA00004236"/>
    </source>
</evidence>
<dbReference type="PANTHER" id="PTHR27004">
    <property type="entry name" value="RECEPTOR-LIKE PROTEIN 12 ISOFORM X1"/>
    <property type="match status" value="1"/>
</dbReference>
<keyword evidence="6 13" id="KW-0812">Transmembrane</keyword>
<evidence type="ECO:0000256" key="6">
    <source>
        <dbReference type="ARBA" id="ARBA00022692"/>
    </source>
</evidence>
<accession>A0AA41VEI5</accession>
<dbReference type="PANTHER" id="PTHR27004:SF428">
    <property type="entry name" value="OS01G0160600 PROTEIN"/>
    <property type="match status" value="1"/>
</dbReference>
<keyword evidence="15" id="KW-1185">Reference proteome</keyword>
<comment type="subcellular location">
    <subcellularLocation>
        <location evidence="1">Cell membrane</location>
    </subcellularLocation>
    <subcellularLocation>
        <location evidence="12">Endomembrane system</location>
        <topology evidence="12">Single-pass membrane protein</topology>
    </subcellularLocation>
    <subcellularLocation>
        <location evidence="2">Membrane</location>
        <topology evidence="2">Single-pass type I membrane protein</topology>
    </subcellularLocation>
</comment>
<dbReference type="FunFam" id="3.80.10.10:FF:000111">
    <property type="entry name" value="LRR receptor-like serine/threonine-protein kinase ERECTA"/>
    <property type="match status" value="1"/>
</dbReference>
<evidence type="ECO:0000256" key="8">
    <source>
        <dbReference type="ARBA" id="ARBA00022989"/>
    </source>
</evidence>
<evidence type="ECO:0000256" key="11">
    <source>
        <dbReference type="ARBA" id="ARBA00023180"/>
    </source>
</evidence>
<keyword evidence="8 13" id="KW-1133">Transmembrane helix</keyword>
<evidence type="ECO:0000256" key="2">
    <source>
        <dbReference type="ARBA" id="ARBA00004479"/>
    </source>
</evidence>
<sequence>MMVNVTEAEWNRKDQILGFKAGGAYYQQTVTLRSKGQDMELAKILTIFTAIDLSDNNFEGEIPTNIGNLTSLHVLNLSSNAFTSLIPATIGNLTQLESLDLSRNKLIGKIPFQLASISSLSFLNLSFNLLKGEIPSGSQFQTFQTNSFEGNVGLCGFPLSKSCKGVVGPPPNAQNSKDQEASVSKDGFDWVLFAVTFLGFVVGAGVVIGPQYFWKKGRAWVNERINKILNIS</sequence>
<dbReference type="Pfam" id="PF00560">
    <property type="entry name" value="LRR_1"/>
    <property type="match status" value="1"/>
</dbReference>
<evidence type="ECO:0000256" key="4">
    <source>
        <dbReference type="ARBA" id="ARBA00022475"/>
    </source>
</evidence>
<comment type="similarity">
    <text evidence="3">Belongs to the RLP family.</text>
</comment>
<keyword evidence="5" id="KW-0433">Leucine-rich repeat</keyword>
<evidence type="ECO:0000256" key="13">
    <source>
        <dbReference type="SAM" id="Phobius"/>
    </source>
</evidence>
<feature type="transmembrane region" description="Helical" evidence="13">
    <location>
        <begin position="190"/>
        <end position="214"/>
    </location>
</feature>
<dbReference type="PRINTS" id="PR00019">
    <property type="entry name" value="LEURICHRPT"/>
</dbReference>
<evidence type="ECO:0000256" key="7">
    <source>
        <dbReference type="ARBA" id="ARBA00022737"/>
    </source>
</evidence>
<proteinExistence type="inferred from homology"/>
<evidence type="ECO:0000256" key="9">
    <source>
        <dbReference type="ARBA" id="ARBA00023136"/>
    </source>
</evidence>
<evidence type="ECO:0000313" key="14">
    <source>
        <dbReference type="EMBL" id="MCL7039815.1"/>
    </source>
</evidence>
<dbReference type="InterPro" id="IPR032675">
    <property type="entry name" value="LRR_dom_sf"/>
</dbReference>
<gene>
    <name evidence="14" type="ORF">MKW94_019094</name>
</gene>
<name>A0AA41VEI5_PAPNU</name>
<keyword evidence="7" id="KW-0677">Repeat</keyword>
<evidence type="ECO:0000256" key="12">
    <source>
        <dbReference type="ARBA" id="ARBA00037847"/>
    </source>
</evidence>
<dbReference type="AlphaFoldDB" id="A0AA41VEI5"/>
<keyword evidence="9 13" id="KW-0472">Membrane</keyword>
<comment type="caution">
    <text evidence="14">The sequence shown here is derived from an EMBL/GenBank/DDBJ whole genome shotgun (WGS) entry which is preliminary data.</text>
</comment>
<dbReference type="SUPFAM" id="SSF52058">
    <property type="entry name" value="L domain-like"/>
    <property type="match status" value="1"/>
</dbReference>
<dbReference type="Proteomes" id="UP001177140">
    <property type="component" value="Unassembled WGS sequence"/>
</dbReference>
<evidence type="ECO:0000256" key="3">
    <source>
        <dbReference type="ARBA" id="ARBA00009592"/>
    </source>
</evidence>
<keyword evidence="4" id="KW-1003">Cell membrane</keyword>
<keyword evidence="10" id="KW-0675">Receptor</keyword>
<dbReference type="Gene3D" id="3.80.10.10">
    <property type="entry name" value="Ribonuclease Inhibitor"/>
    <property type="match status" value="1"/>
</dbReference>
<dbReference type="InterPro" id="IPR001611">
    <property type="entry name" value="Leu-rich_rpt"/>
</dbReference>
<evidence type="ECO:0000256" key="10">
    <source>
        <dbReference type="ARBA" id="ARBA00023170"/>
    </source>
</evidence>
<dbReference type="GO" id="GO:0005886">
    <property type="term" value="C:plasma membrane"/>
    <property type="evidence" value="ECO:0007669"/>
    <property type="project" value="UniProtKB-SubCell"/>
</dbReference>
<evidence type="ECO:0000313" key="15">
    <source>
        <dbReference type="Proteomes" id="UP001177140"/>
    </source>
</evidence>
<dbReference type="Pfam" id="PF13855">
    <property type="entry name" value="LRR_8"/>
    <property type="match status" value="1"/>
</dbReference>
<evidence type="ECO:0000256" key="5">
    <source>
        <dbReference type="ARBA" id="ARBA00022614"/>
    </source>
</evidence>
<protein>
    <recommendedName>
        <fullName evidence="16">Receptor-like protein 12</fullName>
    </recommendedName>
</protein>
<organism evidence="14 15">
    <name type="scientific">Papaver nudicaule</name>
    <name type="common">Iceland poppy</name>
    <dbReference type="NCBI Taxonomy" id="74823"/>
    <lineage>
        <taxon>Eukaryota</taxon>
        <taxon>Viridiplantae</taxon>
        <taxon>Streptophyta</taxon>
        <taxon>Embryophyta</taxon>
        <taxon>Tracheophyta</taxon>
        <taxon>Spermatophyta</taxon>
        <taxon>Magnoliopsida</taxon>
        <taxon>Ranunculales</taxon>
        <taxon>Papaveraceae</taxon>
        <taxon>Papaveroideae</taxon>
        <taxon>Papaver</taxon>
    </lineage>
</organism>
<dbReference type="EMBL" id="JAJJMA010205295">
    <property type="protein sequence ID" value="MCL7039815.1"/>
    <property type="molecule type" value="Genomic_DNA"/>
</dbReference>
<reference evidence="14" key="1">
    <citation type="submission" date="2022-03" db="EMBL/GenBank/DDBJ databases">
        <title>A functionally conserved STORR gene fusion in Papaver species that diverged 16.8 million years ago.</title>
        <authorList>
            <person name="Catania T."/>
        </authorList>
    </citation>
    <scope>NUCLEOTIDE SEQUENCE</scope>
    <source>
        <strain evidence="14">S-191538</strain>
    </source>
</reference>
<keyword evidence="11" id="KW-0325">Glycoprotein</keyword>
<evidence type="ECO:0008006" key="16">
    <source>
        <dbReference type="Google" id="ProtNLM"/>
    </source>
</evidence>